<evidence type="ECO:0000313" key="1">
    <source>
        <dbReference type="EMBL" id="QAU45898.1"/>
    </source>
</evidence>
<accession>A0AAE5WZ88</accession>
<dbReference type="EMBL" id="CP030053">
    <property type="protein sequence ID" value="QAU45898.1"/>
    <property type="molecule type" value="Genomic_DNA"/>
</dbReference>
<sequence length="82" mass="8805">MTTSRSAQAAADAIAARDIFAGRSRTHNLIDPAIAAEMMGKSRGAAVRTAYEVGQPLTVRAAINLMPDRFRNADLSSTSRRE</sequence>
<gene>
    <name evidence="1" type="ORF">XH91_11380</name>
</gene>
<dbReference type="KEGG" id="bgz:XH91_11380"/>
<evidence type="ECO:0000313" key="2">
    <source>
        <dbReference type="Proteomes" id="UP000288972"/>
    </source>
</evidence>
<protein>
    <submittedName>
        <fullName evidence="1">Uncharacterized protein</fullName>
    </submittedName>
</protein>
<dbReference type="Proteomes" id="UP000288972">
    <property type="component" value="Chromosome"/>
</dbReference>
<organism evidence="1 2">
    <name type="scientific">Bradyrhizobium guangzhouense</name>
    <dbReference type="NCBI Taxonomy" id="1325095"/>
    <lineage>
        <taxon>Bacteria</taxon>
        <taxon>Pseudomonadati</taxon>
        <taxon>Pseudomonadota</taxon>
        <taxon>Alphaproteobacteria</taxon>
        <taxon>Hyphomicrobiales</taxon>
        <taxon>Nitrobacteraceae</taxon>
        <taxon>Bradyrhizobium</taxon>
    </lineage>
</organism>
<dbReference type="AlphaFoldDB" id="A0AAE5WZ88"/>
<proteinExistence type="predicted"/>
<dbReference type="RefSeq" id="WP_128950679.1">
    <property type="nucleotide sequence ID" value="NZ_CP030053.1"/>
</dbReference>
<name>A0AAE5WZ88_9BRAD</name>
<reference evidence="1 2" key="1">
    <citation type="submission" date="2018-06" db="EMBL/GenBank/DDBJ databases">
        <title>Comparative genomics of rhizobia nodulating Arachis hypogaea in China.</title>
        <authorList>
            <person name="Li Y."/>
        </authorList>
    </citation>
    <scope>NUCLEOTIDE SEQUENCE [LARGE SCALE GENOMIC DNA]</scope>
    <source>
        <strain evidence="1 2">CCBAU 51670</strain>
    </source>
</reference>